<reference evidence="2 3" key="1">
    <citation type="journal article" date="2014" name="Nature">
        <title>An environmental bacterial taxon with a large and distinct metabolic repertoire.</title>
        <authorList>
            <person name="Wilson M.C."/>
            <person name="Mori T."/>
            <person name="Ruckert C."/>
            <person name="Uria A.R."/>
            <person name="Helf M.J."/>
            <person name="Takada K."/>
            <person name="Gernert C."/>
            <person name="Steffens U.A."/>
            <person name="Heycke N."/>
            <person name="Schmitt S."/>
            <person name="Rinke C."/>
            <person name="Helfrich E.J."/>
            <person name="Brachmann A.O."/>
            <person name="Gurgui C."/>
            <person name="Wakimoto T."/>
            <person name="Kracht M."/>
            <person name="Crusemann M."/>
            <person name="Hentschel U."/>
            <person name="Abe I."/>
            <person name="Matsunaga S."/>
            <person name="Kalinowski J."/>
            <person name="Takeyama H."/>
            <person name="Piel J."/>
        </authorList>
    </citation>
    <scope>NUCLEOTIDE SEQUENCE [LARGE SCALE GENOMIC DNA]</scope>
    <source>
        <strain evidence="3">TSY2</strain>
    </source>
</reference>
<dbReference type="PANTHER" id="PTHR46832:SF1">
    <property type="entry name" value="5'-METHYLTHIOADENOSINE_S-ADENOSYLHOMOCYSTEINE NUCLEOSIDASE"/>
    <property type="match status" value="1"/>
</dbReference>
<dbReference type="PATRIC" id="fig|1429439.4.peg.843"/>
<keyword evidence="3" id="KW-1185">Reference proteome</keyword>
<dbReference type="CDD" id="cd09008">
    <property type="entry name" value="MTAN"/>
    <property type="match status" value="1"/>
</dbReference>
<dbReference type="Proteomes" id="UP000019140">
    <property type="component" value="Unassembled WGS sequence"/>
</dbReference>
<dbReference type="GO" id="GO:0005829">
    <property type="term" value="C:cytosol"/>
    <property type="evidence" value="ECO:0007669"/>
    <property type="project" value="TreeGrafter"/>
</dbReference>
<dbReference type="GO" id="GO:0008782">
    <property type="term" value="F:adenosylhomocysteine nucleosidase activity"/>
    <property type="evidence" value="ECO:0007669"/>
    <property type="project" value="TreeGrafter"/>
</dbReference>
<dbReference type="GO" id="GO:0008930">
    <property type="term" value="F:methylthioadenosine nucleosidase activity"/>
    <property type="evidence" value="ECO:0007669"/>
    <property type="project" value="TreeGrafter"/>
</dbReference>
<dbReference type="Pfam" id="PF01048">
    <property type="entry name" value="PNP_UDP_1"/>
    <property type="match status" value="1"/>
</dbReference>
<comment type="caution">
    <text evidence="2">The sequence shown here is derived from an EMBL/GenBank/DDBJ whole genome shotgun (WGS) entry which is preliminary data.</text>
</comment>
<evidence type="ECO:0000313" key="2">
    <source>
        <dbReference type="EMBL" id="ETX08516.1"/>
    </source>
</evidence>
<dbReference type="Gene3D" id="3.40.50.1580">
    <property type="entry name" value="Nucleoside phosphorylase domain"/>
    <property type="match status" value="1"/>
</dbReference>
<dbReference type="AlphaFoldDB" id="W4MF09"/>
<protein>
    <recommendedName>
        <fullName evidence="1">Nucleoside phosphorylase domain-containing protein</fullName>
    </recommendedName>
</protein>
<evidence type="ECO:0000259" key="1">
    <source>
        <dbReference type="Pfam" id="PF01048"/>
    </source>
</evidence>
<sequence length="262" mass="28116">MNLTRGPVAVICAMDSEAVHLRKRLENAHEKPLHAWRRTRGTLSGTPVDIIVSGIGLIYAAAAATAVCLDRAPLAVLNYGCAGAHRIDIDPGDVIIGNQVVHLGSYILAPDGEQRPLGFRVETHEGRVHVDALPTDPEMLDTAQRIAETMALPIWPGLSHEPRIWVGAVGSADIWTQHPDTINELHTTHGSLCEEMEAAAVAQVCATFGTPFLAIKDISNNELQSSTEVKAGDDGPTLLKDVQDEIGLRASLVIEALIRTLS</sequence>
<dbReference type="GO" id="GO:0019284">
    <property type="term" value="P:L-methionine salvage from S-adenosylmethionine"/>
    <property type="evidence" value="ECO:0007669"/>
    <property type="project" value="TreeGrafter"/>
</dbReference>
<feature type="domain" description="Nucleoside phosphorylase" evidence="1">
    <location>
        <begin position="7"/>
        <end position="258"/>
    </location>
</feature>
<dbReference type="SUPFAM" id="SSF53167">
    <property type="entry name" value="Purine and uridine phosphorylases"/>
    <property type="match status" value="1"/>
</dbReference>
<accession>W4MF09</accession>
<name>W4MF09_9BACT</name>
<dbReference type="EMBL" id="AZHX01000200">
    <property type="protein sequence ID" value="ETX08516.1"/>
    <property type="molecule type" value="Genomic_DNA"/>
</dbReference>
<gene>
    <name evidence="2" type="ORF">ETSY2_04965</name>
</gene>
<dbReference type="PANTHER" id="PTHR46832">
    <property type="entry name" value="5'-METHYLTHIOADENOSINE/S-ADENOSYLHOMOCYSTEINE NUCLEOSIDASE"/>
    <property type="match status" value="1"/>
</dbReference>
<proteinExistence type="predicted"/>
<dbReference type="InterPro" id="IPR035994">
    <property type="entry name" value="Nucleoside_phosphorylase_sf"/>
</dbReference>
<evidence type="ECO:0000313" key="3">
    <source>
        <dbReference type="Proteomes" id="UP000019140"/>
    </source>
</evidence>
<dbReference type="GO" id="GO:0009116">
    <property type="term" value="P:nucleoside metabolic process"/>
    <property type="evidence" value="ECO:0007669"/>
    <property type="project" value="InterPro"/>
</dbReference>
<dbReference type="InterPro" id="IPR000845">
    <property type="entry name" value="Nucleoside_phosphorylase_d"/>
</dbReference>
<dbReference type="HOGENOM" id="CLU_031248_2_0_7"/>
<organism evidence="2 3">
    <name type="scientific">Candidatus Entotheonella gemina</name>
    <dbReference type="NCBI Taxonomy" id="1429439"/>
    <lineage>
        <taxon>Bacteria</taxon>
        <taxon>Pseudomonadati</taxon>
        <taxon>Nitrospinota/Tectimicrobiota group</taxon>
        <taxon>Candidatus Tectimicrobiota</taxon>
        <taxon>Candidatus Entotheonellia</taxon>
        <taxon>Candidatus Entotheonellales</taxon>
        <taxon>Candidatus Entotheonellaceae</taxon>
        <taxon>Candidatus Entotheonella</taxon>
    </lineage>
</organism>